<dbReference type="SMART" id="SM00342">
    <property type="entry name" value="HTH_ARAC"/>
    <property type="match status" value="1"/>
</dbReference>
<organism evidence="5 6">
    <name type="scientific">Paenibacillus foliorum</name>
    <dbReference type="NCBI Taxonomy" id="2654974"/>
    <lineage>
        <taxon>Bacteria</taxon>
        <taxon>Bacillati</taxon>
        <taxon>Bacillota</taxon>
        <taxon>Bacilli</taxon>
        <taxon>Bacillales</taxon>
        <taxon>Paenibacillaceae</taxon>
        <taxon>Paenibacillus</taxon>
    </lineage>
</organism>
<feature type="domain" description="HTH araC/xylS-type" evidence="4">
    <location>
        <begin position="173"/>
        <end position="270"/>
    </location>
</feature>
<dbReference type="InterPro" id="IPR003313">
    <property type="entry name" value="AraC-bd"/>
</dbReference>
<evidence type="ECO:0000256" key="3">
    <source>
        <dbReference type="ARBA" id="ARBA00023163"/>
    </source>
</evidence>
<evidence type="ECO:0000256" key="1">
    <source>
        <dbReference type="ARBA" id="ARBA00023015"/>
    </source>
</evidence>
<dbReference type="SUPFAM" id="SSF46689">
    <property type="entry name" value="Homeodomain-like"/>
    <property type="match status" value="2"/>
</dbReference>
<dbReference type="Proteomes" id="UP000641588">
    <property type="component" value="Unassembled WGS sequence"/>
</dbReference>
<dbReference type="EMBL" id="WHOD01000099">
    <property type="protein sequence ID" value="NOU96510.1"/>
    <property type="molecule type" value="Genomic_DNA"/>
</dbReference>
<reference evidence="5" key="1">
    <citation type="submission" date="2019-10" db="EMBL/GenBank/DDBJ databases">
        <title>Description of Paenibacillus glebae sp. nov.</title>
        <authorList>
            <person name="Carlier A."/>
            <person name="Qi S."/>
        </authorList>
    </citation>
    <scope>NUCLEOTIDE SEQUENCE</scope>
    <source>
        <strain evidence="5">LMG 31456</strain>
    </source>
</reference>
<evidence type="ECO:0000259" key="4">
    <source>
        <dbReference type="PROSITE" id="PS01124"/>
    </source>
</evidence>
<proteinExistence type="predicted"/>
<sequence length="294" mass="33721">MKALRDSQLHLLWTARIDYSEGSRVEAHQHDDYDQLLVILSGNSGEVSIGEKRYPVKESSVYLFLRGVTHSFQFDKQAITLDFKFKLCDRHLVEAFAEEPSYCPCRGTALPEIKQWYKMSLLQMRNPDSIPPMRIEAGFKSTLVSLMHEAKAVLDPSFGGPYTSIYPTSNGNEPIVNFVKENFAQKITLQLLADQFGFNPNYLVKIFNDITGMPPIQFLQEIRLEKAMEYLEFTALPITEVAEKVGWTLPYFSKMVKKRLGMTASQYRESLVNAVGIDINLELDFANEWRIEQQ</sequence>
<dbReference type="AlphaFoldDB" id="A0A972H0V5"/>
<dbReference type="GO" id="GO:0003700">
    <property type="term" value="F:DNA-binding transcription factor activity"/>
    <property type="evidence" value="ECO:0007669"/>
    <property type="project" value="InterPro"/>
</dbReference>
<dbReference type="PANTHER" id="PTHR43280:SF2">
    <property type="entry name" value="HTH-TYPE TRANSCRIPTIONAL REGULATOR EXSA"/>
    <property type="match status" value="1"/>
</dbReference>
<keyword evidence="1" id="KW-0805">Transcription regulation</keyword>
<dbReference type="InterPro" id="IPR009057">
    <property type="entry name" value="Homeodomain-like_sf"/>
</dbReference>
<evidence type="ECO:0000313" key="6">
    <source>
        <dbReference type="Proteomes" id="UP000641588"/>
    </source>
</evidence>
<dbReference type="Pfam" id="PF02311">
    <property type="entry name" value="AraC_binding"/>
    <property type="match status" value="1"/>
</dbReference>
<evidence type="ECO:0000256" key="2">
    <source>
        <dbReference type="ARBA" id="ARBA00023125"/>
    </source>
</evidence>
<dbReference type="InterPro" id="IPR014710">
    <property type="entry name" value="RmlC-like_jellyroll"/>
</dbReference>
<dbReference type="GO" id="GO:0043565">
    <property type="term" value="F:sequence-specific DNA binding"/>
    <property type="evidence" value="ECO:0007669"/>
    <property type="project" value="InterPro"/>
</dbReference>
<name>A0A972H0V5_9BACL</name>
<dbReference type="RefSeq" id="WP_171654748.1">
    <property type="nucleotide sequence ID" value="NZ_WHOD01000099.1"/>
</dbReference>
<dbReference type="Gene3D" id="2.60.120.10">
    <property type="entry name" value="Jelly Rolls"/>
    <property type="match status" value="1"/>
</dbReference>
<protein>
    <submittedName>
        <fullName evidence="5">Helix-turn-helix domain-containing protein</fullName>
    </submittedName>
</protein>
<dbReference type="InterPro" id="IPR018060">
    <property type="entry name" value="HTH_AraC"/>
</dbReference>
<comment type="caution">
    <text evidence="5">The sequence shown here is derived from an EMBL/GenBank/DDBJ whole genome shotgun (WGS) entry which is preliminary data.</text>
</comment>
<dbReference type="InterPro" id="IPR011051">
    <property type="entry name" value="RmlC_Cupin_sf"/>
</dbReference>
<keyword evidence="3" id="KW-0804">Transcription</keyword>
<dbReference type="SUPFAM" id="SSF51182">
    <property type="entry name" value="RmlC-like cupins"/>
    <property type="match status" value="1"/>
</dbReference>
<dbReference type="CDD" id="cd02208">
    <property type="entry name" value="cupin_RmlC-like"/>
    <property type="match status" value="1"/>
</dbReference>
<accession>A0A972H0V5</accession>
<gene>
    <name evidence="5" type="ORF">GC093_25305</name>
</gene>
<evidence type="ECO:0000313" key="5">
    <source>
        <dbReference type="EMBL" id="NOU96510.1"/>
    </source>
</evidence>
<dbReference type="PANTHER" id="PTHR43280">
    <property type="entry name" value="ARAC-FAMILY TRANSCRIPTIONAL REGULATOR"/>
    <property type="match status" value="1"/>
</dbReference>
<dbReference type="PROSITE" id="PS01124">
    <property type="entry name" value="HTH_ARAC_FAMILY_2"/>
    <property type="match status" value="1"/>
</dbReference>
<keyword evidence="6" id="KW-1185">Reference proteome</keyword>
<dbReference type="Gene3D" id="1.10.10.60">
    <property type="entry name" value="Homeodomain-like"/>
    <property type="match status" value="2"/>
</dbReference>
<dbReference type="Pfam" id="PF12833">
    <property type="entry name" value="HTH_18"/>
    <property type="match status" value="1"/>
</dbReference>
<keyword evidence="2" id="KW-0238">DNA-binding</keyword>